<keyword evidence="2" id="KW-1185">Reference proteome</keyword>
<proteinExistence type="predicted"/>
<evidence type="ECO:0000313" key="1">
    <source>
        <dbReference type="EMBL" id="EFN66545.1"/>
    </source>
</evidence>
<name>E2AJA5_CAMFO</name>
<dbReference type="EMBL" id="GL439967">
    <property type="protein sequence ID" value="EFN66545.1"/>
    <property type="molecule type" value="Genomic_DNA"/>
</dbReference>
<protein>
    <submittedName>
        <fullName evidence="1">Uncharacterized protein</fullName>
    </submittedName>
</protein>
<reference evidence="1 2" key="1">
    <citation type="journal article" date="2010" name="Science">
        <title>Genomic comparison of the ants Camponotus floridanus and Harpegnathos saltator.</title>
        <authorList>
            <person name="Bonasio R."/>
            <person name="Zhang G."/>
            <person name="Ye C."/>
            <person name="Mutti N.S."/>
            <person name="Fang X."/>
            <person name="Qin N."/>
            <person name="Donahue G."/>
            <person name="Yang P."/>
            <person name="Li Q."/>
            <person name="Li C."/>
            <person name="Zhang P."/>
            <person name="Huang Z."/>
            <person name="Berger S.L."/>
            <person name="Reinberg D."/>
            <person name="Wang J."/>
            <person name="Liebig J."/>
        </authorList>
    </citation>
    <scope>NUCLEOTIDE SEQUENCE [LARGE SCALE GENOMIC DNA]</scope>
    <source>
        <strain evidence="2">C129</strain>
    </source>
</reference>
<gene>
    <name evidence="1" type="ORF">EAG_11039</name>
</gene>
<accession>E2AJA5</accession>
<organism evidence="2">
    <name type="scientific">Camponotus floridanus</name>
    <name type="common">Florida carpenter ant</name>
    <dbReference type="NCBI Taxonomy" id="104421"/>
    <lineage>
        <taxon>Eukaryota</taxon>
        <taxon>Metazoa</taxon>
        <taxon>Ecdysozoa</taxon>
        <taxon>Arthropoda</taxon>
        <taxon>Hexapoda</taxon>
        <taxon>Insecta</taxon>
        <taxon>Pterygota</taxon>
        <taxon>Neoptera</taxon>
        <taxon>Endopterygota</taxon>
        <taxon>Hymenoptera</taxon>
        <taxon>Apocrita</taxon>
        <taxon>Aculeata</taxon>
        <taxon>Formicoidea</taxon>
        <taxon>Formicidae</taxon>
        <taxon>Formicinae</taxon>
        <taxon>Camponotus</taxon>
    </lineage>
</organism>
<sequence length="34" mass="3373">MSTVACELNSSYYTTAIGNSALDGFSGAVSRAAG</sequence>
<evidence type="ECO:0000313" key="2">
    <source>
        <dbReference type="Proteomes" id="UP000000311"/>
    </source>
</evidence>
<dbReference type="InParanoid" id="E2AJA5"/>
<dbReference type="AlphaFoldDB" id="E2AJA5"/>
<dbReference type="Proteomes" id="UP000000311">
    <property type="component" value="Unassembled WGS sequence"/>
</dbReference>